<feature type="transmembrane region" description="Helical" evidence="1">
    <location>
        <begin position="408"/>
        <end position="427"/>
    </location>
</feature>
<keyword evidence="1" id="KW-0812">Transmembrane</keyword>
<evidence type="ECO:0000256" key="1">
    <source>
        <dbReference type="SAM" id="Phobius"/>
    </source>
</evidence>
<evidence type="ECO:0000313" key="3">
    <source>
        <dbReference type="EMBL" id="PWZ76810.1"/>
    </source>
</evidence>
<evidence type="ECO:0000259" key="2">
    <source>
        <dbReference type="Pfam" id="PF00326"/>
    </source>
</evidence>
<reference evidence="3 4" key="1">
    <citation type="journal article" date="2018" name="Vet. Microbiol.">
        <title>Clonal diversity and geographic distribution of methicillin-resistant Staphylococcus pseudintermedius from Australian animals: Discovery of novel sequence types.</title>
        <authorList>
            <person name="Worthing K.A."/>
            <person name="Abraham S."/>
            <person name="Coombs G.W."/>
            <person name="Pang S."/>
            <person name="Saputra S."/>
            <person name="Jordan D."/>
            <person name="Trott D.J."/>
            <person name="Norris J.M."/>
        </authorList>
    </citation>
    <scope>NUCLEOTIDE SEQUENCE [LARGE SCALE GENOMIC DNA]</scope>
    <source>
        <strain evidence="3 4">ST525 1</strain>
    </source>
</reference>
<dbReference type="GO" id="GO:0006508">
    <property type="term" value="P:proteolysis"/>
    <property type="evidence" value="ECO:0007669"/>
    <property type="project" value="InterPro"/>
</dbReference>
<keyword evidence="1" id="KW-0472">Membrane</keyword>
<dbReference type="AlphaFoldDB" id="A0A317YVK7"/>
<accession>A0A317YVK7</accession>
<dbReference type="InterPro" id="IPR001375">
    <property type="entry name" value="Peptidase_S9_cat"/>
</dbReference>
<dbReference type="RefSeq" id="WP_110179178.1">
    <property type="nucleotide sequence ID" value="NZ_QEIT01000010.1"/>
</dbReference>
<dbReference type="EMBL" id="QEIT01000010">
    <property type="protein sequence ID" value="PWZ76810.1"/>
    <property type="molecule type" value="Genomic_DNA"/>
</dbReference>
<comment type="caution">
    <text evidence="3">The sequence shown here is derived from an EMBL/GenBank/DDBJ whole genome shotgun (WGS) entry which is preliminary data.</text>
</comment>
<dbReference type="GO" id="GO:0008236">
    <property type="term" value="F:serine-type peptidase activity"/>
    <property type="evidence" value="ECO:0007669"/>
    <property type="project" value="InterPro"/>
</dbReference>
<name>A0A317YVK7_STAPS</name>
<dbReference type="Pfam" id="PF00326">
    <property type="entry name" value="Peptidase_S9"/>
    <property type="match status" value="1"/>
</dbReference>
<gene>
    <name evidence="3" type="ORF">DD902_02020</name>
</gene>
<dbReference type="SUPFAM" id="SSF53474">
    <property type="entry name" value="alpha/beta-Hydrolases"/>
    <property type="match status" value="1"/>
</dbReference>
<sequence>MFNNSRFSNPILLAFSDENKPIFLSENKIICGNDIIEKLDNYFLGFFSLKTKPKFLILSLIRDTLVVKEYSLNFSNFKVRKINIEDIDIRIVQDLYMDIDENVLYIVYQDINNNCNTLVILKDNYTLCTNTLCLSYDIETFFNSSFFLISNDRPGFGKAAKVIDINFNVLFEYDRFLSYCSNYLLFLIEYNEYELIVLKNMINNKTILSKRYNEPIINAKLLESEYIVLLLNKGKEIMVDIISIKMGGTIKVRELHNCNIEIHSVNSNYITIKGTSMKEGIKWGYIDKNGTVFFSHNKNKREKINTDYFSKPYPITVHKPLESKPQKLLFSLHGGPESFEFDDLRYYDLYSEAIKKETAIVVLNYYGSAYQNYSSRKKAWKNWINVIKITIDVIKEFQTVFHIKDSNIILIGGSFGATLALLIAANLNIKINKVIAIAPLMNLNHHLKKVSSEESEWFNERFSVEEIKTVFDWKNFINDIKTEVYIIQGDNDSVLNYRDTLEAVKYANEKHLPWTLFIEVDVDHVPLTDEQRKNRFILINNLI</sequence>
<dbReference type="InterPro" id="IPR029058">
    <property type="entry name" value="AB_hydrolase_fold"/>
</dbReference>
<feature type="domain" description="Peptidase S9 prolyl oligopeptidase catalytic" evidence="2">
    <location>
        <begin position="356"/>
        <end position="533"/>
    </location>
</feature>
<proteinExistence type="predicted"/>
<dbReference type="Gene3D" id="3.40.50.1820">
    <property type="entry name" value="alpha/beta hydrolase"/>
    <property type="match status" value="1"/>
</dbReference>
<protein>
    <recommendedName>
        <fullName evidence="2">Peptidase S9 prolyl oligopeptidase catalytic domain-containing protein</fullName>
    </recommendedName>
</protein>
<evidence type="ECO:0000313" key="4">
    <source>
        <dbReference type="Proteomes" id="UP000246800"/>
    </source>
</evidence>
<dbReference type="Proteomes" id="UP000246800">
    <property type="component" value="Unassembled WGS sequence"/>
</dbReference>
<keyword evidence="1" id="KW-1133">Transmembrane helix</keyword>
<organism evidence="3 4">
    <name type="scientific">Staphylococcus pseudintermedius</name>
    <dbReference type="NCBI Taxonomy" id="283734"/>
    <lineage>
        <taxon>Bacteria</taxon>
        <taxon>Bacillati</taxon>
        <taxon>Bacillota</taxon>
        <taxon>Bacilli</taxon>
        <taxon>Bacillales</taxon>
        <taxon>Staphylococcaceae</taxon>
        <taxon>Staphylococcus</taxon>
        <taxon>Staphylococcus intermedius group</taxon>
    </lineage>
</organism>